<feature type="compositionally biased region" description="Basic and acidic residues" evidence="1">
    <location>
        <begin position="197"/>
        <end position="210"/>
    </location>
</feature>
<feature type="region of interest" description="Disordered" evidence="1">
    <location>
        <begin position="37"/>
        <end position="64"/>
    </location>
</feature>
<evidence type="ECO:0000313" key="3">
    <source>
        <dbReference type="Proteomes" id="UP000326759"/>
    </source>
</evidence>
<gene>
    <name evidence="2" type="ORF">Anas_06552</name>
</gene>
<dbReference type="EMBL" id="SEYY01018660">
    <property type="protein sequence ID" value="KAB7499123.1"/>
    <property type="molecule type" value="Genomic_DNA"/>
</dbReference>
<feature type="region of interest" description="Disordered" evidence="1">
    <location>
        <begin position="173"/>
        <end position="222"/>
    </location>
</feature>
<reference evidence="2 3" key="1">
    <citation type="journal article" date="2019" name="PLoS Biol.">
        <title>Sex chromosomes control vertical transmission of feminizing Wolbachia symbionts in an isopod.</title>
        <authorList>
            <person name="Becking T."/>
            <person name="Chebbi M.A."/>
            <person name="Giraud I."/>
            <person name="Moumen B."/>
            <person name="Laverre T."/>
            <person name="Caubet Y."/>
            <person name="Peccoud J."/>
            <person name="Gilbert C."/>
            <person name="Cordaux R."/>
        </authorList>
    </citation>
    <scope>NUCLEOTIDE SEQUENCE [LARGE SCALE GENOMIC DNA]</scope>
    <source>
        <strain evidence="2">ANa2</strain>
        <tissue evidence="2">Whole body excluding digestive tract and cuticle</tissue>
    </source>
</reference>
<dbReference type="Proteomes" id="UP000326759">
    <property type="component" value="Unassembled WGS sequence"/>
</dbReference>
<comment type="caution">
    <text evidence="2">The sequence shown here is derived from an EMBL/GenBank/DDBJ whole genome shotgun (WGS) entry which is preliminary data.</text>
</comment>
<sequence length="246" mass="27827">LFTFQFDNLFEEEADLTIKEDLQDIKLDLLNELNNFGNDSSSKSDNTPNGNRKVSTSLSNEKNSSNFRNSAKIAKIINDQKEAFKLIQSALVKFENVTKELQEMLEIDIEEEQSDGLKNGLDSSIDSFQITEVEGESSHYWQNSSEKSTADSQTQEDEIREKIKECYSKEVPSNVSSKLINHSDKSLESSSSQISETQEKHKNFVTEKPQKTKNCVSKPNSSSKLPYVLLRKIDDVNTTLSPTPEI</sequence>
<dbReference type="AlphaFoldDB" id="A0A5N5SY37"/>
<feature type="compositionally biased region" description="Polar residues" evidence="1">
    <location>
        <begin position="139"/>
        <end position="153"/>
    </location>
</feature>
<feature type="compositionally biased region" description="Polar residues" evidence="1">
    <location>
        <begin position="212"/>
        <end position="222"/>
    </location>
</feature>
<organism evidence="2 3">
    <name type="scientific">Armadillidium nasatum</name>
    <dbReference type="NCBI Taxonomy" id="96803"/>
    <lineage>
        <taxon>Eukaryota</taxon>
        <taxon>Metazoa</taxon>
        <taxon>Ecdysozoa</taxon>
        <taxon>Arthropoda</taxon>
        <taxon>Crustacea</taxon>
        <taxon>Multicrustacea</taxon>
        <taxon>Malacostraca</taxon>
        <taxon>Eumalacostraca</taxon>
        <taxon>Peracarida</taxon>
        <taxon>Isopoda</taxon>
        <taxon>Oniscidea</taxon>
        <taxon>Crinocheta</taxon>
        <taxon>Armadillidiidae</taxon>
        <taxon>Armadillidium</taxon>
    </lineage>
</organism>
<name>A0A5N5SY37_9CRUS</name>
<evidence type="ECO:0000313" key="2">
    <source>
        <dbReference type="EMBL" id="KAB7499123.1"/>
    </source>
</evidence>
<keyword evidence="3" id="KW-1185">Reference proteome</keyword>
<dbReference type="OrthoDB" id="10564253at2759"/>
<accession>A0A5N5SY37</accession>
<evidence type="ECO:0000256" key="1">
    <source>
        <dbReference type="SAM" id="MobiDB-lite"/>
    </source>
</evidence>
<feature type="non-terminal residue" evidence="2">
    <location>
        <position position="1"/>
    </location>
</feature>
<feature type="non-terminal residue" evidence="2">
    <location>
        <position position="246"/>
    </location>
</feature>
<feature type="region of interest" description="Disordered" evidence="1">
    <location>
        <begin position="136"/>
        <end position="158"/>
    </location>
</feature>
<protein>
    <submittedName>
        <fullName evidence="2">Uncharacterized protein</fullName>
    </submittedName>
</protein>
<proteinExistence type="predicted"/>